<sequence length="84" mass="9396">MGQIWLTPTARESLTLIQAPSSSVRTETTIAVHRRSGTLSDSSITMLTGAVTIKTRRKRRTAVYLTLYWASEMPEMYTGNLEFG</sequence>
<keyword evidence="2" id="KW-1185">Reference proteome</keyword>
<evidence type="ECO:0000313" key="1">
    <source>
        <dbReference type="EMBL" id="QSG01572.1"/>
    </source>
</evidence>
<protein>
    <submittedName>
        <fullName evidence="1">Uncharacterized protein</fullName>
    </submittedName>
</protein>
<accession>A0A897MME9</accession>
<dbReference type="AlphaFoldDB" id="A0A897MME9"/>
<organism evidence="1 2">
    <name type="scientific">Natranaeroarchaeum sulfidigenes</name>
    <dbReference type="NCBI Taxonomy" id="2784880"/>
    <lineage>
        <taxon>Archaea</taxon>
        <taxon>Methanobacteriati</taxon>
        <taxon>Methanobacteriota</taxon>
        <taxon>Stenosarchaea group</taxon>
        <taxon>Halobacteria</taxon>
        <taxon>Halobacteriales</taxon>
        <taxon>Natronoarchaeaceae</taxon>
        <taxon>Natranaeroarchaeum</taxon>
    </lineage>
</organism>
<gene>
    <name evidence="1" type="ORF">AArcS_0342</name>
</gene>
<dbReference type="EMBL" id="CP064786">
    <property type="protein sequence ID" value="QSG01572.1"/>
    <property type="molecule type" value="Genomic_DNA"/>
</dbReference>
<name>A0A897MME9_9EURY</name>
<evidence type="ECO:0000313" key="2">
    <source>
        <dbReference type="Proteomes" id="UP000663586"/>
    </source>
</evidence>
<reference evidence="1" key="1">
    <citation type="submission" date="2020-11" db="EMBL/GenBank/DDBJ databases">
        <title>Carbohydrate-dependent, anaerobic sulfur respiration: A novel catabolism in halophilic archaea.</title>
        <authorList>
            <person name="Sorokin D.Y."/>
            <person name="Messina E."/>
            <person name="Smedile F."/>
            <person name="La Cono V."/>
            <person name="Hallsworth J.E."/>
            <person name="Yakimov M.M."/>
        </authorList>
    </citation>
    <scope>NUCLEOTIDE SEQUENCE</scope>
    <source>
        <strain evidence="1">AArc-S</strain>
    </source>
</reference>
<dbReference type="KEGG" id="hara:AArcS_0342"/>
<proteinExistence type="predicted"/>
<dbReference type="Proteomes" id="UP000663586">
    <property type="component" value="Chromosome"/>
</dbReference>